<dbReference type="RefSeq" id="WP_379742657.1">
    <property type="nucleotide sequence ID" value="NZ_JBHSGW010000027.1"/>
</dbReference>
<keyword evidence="4" id="KW-0997">Cell inner membrane</keyword>
<keyword evidence="11" id="KW-1185">Reference proteome</keyword>
<evidence type="ECO:0000256" key="5">
    <source>
        <dbReference type="ARBA" id="ARBA00022692"/>
    </source>
</evidence>
<dbReference type="Pfam" id="PF04143">
    <property type="entry name" value="Sulf_transp"/>
    <property type="match status" value="1"/>
</dbReference>
<keyword evidence="2" id="KW-0813">Transport</keyword>
<dbReference type="InterPro" id="IPR007272">
    <property type="entry name" value="Sulf_transp_TsuA/YedE"/>
</dbReference>
<comment type="subcellular location">
    <subcellularLocation>
        <location evidence="1">Cell inner membrane</location>
        <topology evidence="1">Multi-pass membrane protein</topology>
    </subcellularLocation>
</comment>
<feature type="transmembrane region" description="Helical" evidence="9">
    <location>
        <begin position="125"/>
        <end position="143"/>
    </location>
</feature>
<evidence type="ECO:0000256" key="4">
    <source>
        <dbReference type="ARBA" id="ARBA00022519"/>
    </source>
</evidence>
<comment type="caution">
    <text evidence="10">The sequence shown here is derived from an EMBL/GenBank/DDBJ whole genome shotgun (WGS) entry which is preliminary data.</text>
</comment>
<keyword evidence="3" id="KW-1003">Cell membrane</keyword>
<feature type="transmembrane region" description="Helical" evidence="9">
    <location>
        <begin position="163"/>
        <end position="184"/>
    </location>
</feature>
<evidence type="ECO:0000313" key="11">
    <source>
        <dbReference type="Proteomes" id="UP001595885"/>
    </source>
</evidence>
<dbReference type="PANTHER" id="PTHR30574:SF1">
    <property type="entry name" value="SULPHUR TRANSPORT DOMAIN-CONTAINING PROTEIN"/>
    <property type="match status" value="1"/>
</dbReference>
<feature type="transmembrane region" description="Helical" evidence="9">
    <location>
        <begin position="6"/>
        <end position="28"/>
    </location>
</feature>
<evidence type="ECO:0000256" key="9">
    <source>
        <dbReference type="SAM" id="Phobius"/>
    </source>
</evidence>
<comment type="similarity">
    <text evidence="8">Belongs to the TsuA/YedE (TC 9.B.102) family.</text>
</comment>
<proteinExistence type="inferred from homology"/>
<protein>
    <submittedName>
        <fullName evidence="10">YeeE/YedE family protein</fullName>
    </submittedName>
</protein>
<organism evidence="10 11">
    <name type="scientific">Flavobacterium ponti</name>
    <dbReference type="NCBI Taxonomy" id="665133"/>
    <lineage>
        <taxon>Bacteria</taxon>
        <taxon>Pseudomonadati</taxon>
        <taxon>Bacteroidota</taxon>
        <taxon>Flavobacteriia</taxon>
        <taxon>Flavobacteriales</taxon>
        <taxon>Flavobacteriaceae</taxon>
        <taxon>Flavobacterium</taxon>
    </lineage>
</organism>
<keyword evidence="7 9" id="KW-0472">Membrane</keyword>
<accession>A0ABV9P8U8</accession>
<evidence type="ECO:0000313" key="10">
    <source>
        <dbReference type="EMBL" id="MFC4740719.1"/>
    </source>
</evidence>
<dbReference type="EMBL" id="JBHSGW010000027">
    <property type="protein sequence ID" value="MFC4740719.1"/>
    <property type="molecule type" value="Genomic_DNA"/>
</dbReference>
<evidence type="ECO:0000256" key="7">
    <source>
        <dbReference type="ARBA" id="ARBA00023136"/>
    </source>
</evidence>
<evidence type="ECO:0000256" key="6">
    <source>
        <dbReference type="ARBA" id="ARBA00022989"/>
    </source>
</evidence>
<name>A0ABV9P8U8_9FLAO</name>
<gene>
    <name evidence="10" type="ORF">ACFO3U_12015</name>
</gene>
<evidence type="ECO:0000256" key="1">
    <source>
        <dbReference type="ARBA" id="ARBA00004429"/>
    </source>
</evidence>
<keyword evidence="6 9" id="KW-1133">Transmembrane helix</keyword>
<evidence type="ECO:0000256" key="3">
    <source>
        <dbReference type="ARBA" id="ARBA00022475"/>
    </source>
</evidence>
<reference evidence="11" key="1">
    <citation type="journal article" date="2019" name="Int. J. Syst. Evol. Microbiol.">
        <title>The Global Catalogue of Microorganisms (GCM) 10K type strain sequencing project: providing services to taxonomists for standard genome sequencing and annotation.</title>
        <authorList>
            <consortium name="The Broad Institute Genomics Platform"/>
            <consortium name="The Broad Institute Genome Sequencing Center for Infectious Disease"/>
            <person name="Wu L."/>
            <person name="Ma J."/>
        </authorList>
    </citation>
    <scope>NUCLEOTIDE SEQUENCE [LARGE SCALE GENOMIC DNA]</scope>
    <source>
        <strain evidence="11">CCUG 50349</strain>
    </source>
</reference>
<keyword evidence="5 9" id="KW-0812">Transmembrane</keyword>
<dbReference type="Proteomes" id="UP001595885">
    <property type="component" value="Unassembled WGS sequence"/>
</dbReference>
<evidence type="ECO:0000256" key="8">
    <source>
        <dbReference type="ARBA" id="ARBA00035655"/>
    </source>
</evidence>
<dbReference type="PANTHER" id="PTHR30574">
    <property type="entry name" value="INNER MEMBRANE PROTEIN YEDE"/>
    <property type="match status" value="1"/>
</dbReference>
<sequence>MDFIYGTWHWSISGFLIGMIMLLLVYFGKSFGMSSNLRTLCTIGGAKRFSDFFDFDWREQKWNLAMVLGAILGGYFATQFLSSPNIVNINPKTIEQLSKLNIDAPEGKIVPDALFSIEAMQTPKGFSILLIGGLLIGFGTPYAGGCTSGHAISGLSNLQLPSLIAVIGFFIGGLITSYFIIPLLF</sequence>
<evidence type="ECO:0000256" key="2">
    <source>
        <dbReference type="ARBA" id="ARBA00022448"/>
    </source>
</evidence>